<dbReference type="RefSeq" id="WP_209486220.1">
    <property type="nucleotide sequence ID" value="NZ_JAGGKQ010000020.1"/>
</dbReference>
<dbReference type="InterPro" id="IPR021683">
    <property type="entry name" value="DUF3267"/>
</dbReference>
<name>A0A8T4GGK4_9EURY</name>
<evidence type="ECO:0000256" key="1">
    <source>
        <dbReference type="SAM" id="Phobius"/>
    </source>
</evidence>
<evidence type="ECO:0000313" key="2">
    <source>
        <dbReference type="EMBL" id="MBP1923346.1"/>
    </source>
</evidence>
<protein>
    <recommendedName>
        <fullName evidence="4">DUF3267 domain-containing protein</fullName>
    </recommendedName>
</protein>
<evidence type="ECO:0000313" key="3">
    <source>
        <dbReference type="Proteomes" id="UP000823588"/>
    </source>
</evidence>
<feature type="transmembrane region" description="Helical" evidence="1">
    <location>
        <begin position="20"/>
        <end position="45"/>
    </location>
</feature>
<sequence length="293" mass="31083">MDRGTNDELLAEFGVSRDLVLQWTVVSTVGMLVSLVGFLFVYYLVTGDATVTEFGFDETAGWWNLGLTFLFVMGSMALVIVVHELCHGAAIRAFGGTPRYGLGVVYAVFPYAFATTDTRFTRNQFLVVALAPLVLLTGIGVPVMIAFEWPWLAVPLALNAGGAVGDVWMALTLLSYPADVSVVDSETGLEVYGLPGIERWETAPATVVWDLVVGTAGGVLMLAVVIGVLTPIALAALGVDSLTIGVPDTLLFVFGFLRTPDGGVEFSMGSGVFLVGGAVGIVYAYVRARRRTA</sequence>
<feature type="transmembrane region" description="Helical" evidence="1">
    <location>
        <begin position="219"/>
        <end position="246"/>
    </location>
</feature>
<dbReference type="Pfam" id="PF11667">
    <property type="entry name" value="DUF3267"/>
    <property type="match status" value="1"/>
</dbReference>
<dbReference type="Proteomes" id="UP000823588">
    <property type="component" value="Unassembled WGS sequence"/>
</dbReference>
<dbReference type="AlphaFoldDB" id="A0A8T4GGK4"/>
<accession>A0A8T4GGK4</accession>
<keyword evidence="3" id="KW-1185">Reference proteome</keyword>
<keyword evidence="1" id="KW-1133">Transmembrane helix</keyword>
<keyword evidence="1" id="KW-0472">Membrane</keyword>
<reference evidence="2" key="1">
    <citation type="submission" date="2021-03" db="EMBL/GenBank/DDBJ databases">
        <title>Genomic Encyclopedia of Type Strains, Phase IV (KMG-IV): sequencing the most valuable type-strain genomes for metagenomic binning, comparative biology and taxonomic classification.</title>
        <authorList>
            <person name="Goeker M."/>
        </authorList>
    </citation>
    <scope>NUCLEOTIDE SEQUENCE</scope>
    <source>
        <strain evidence="2">DSM 23564</strain>
    </source>
</reference>
<organism evidence="2 3">
    <name type="scientific">Halorubrum alkaliphilum</name>
    <dbReference type="NCBI Taxonomy" id="261290"/>
    <lineage>
        <taxon>Archaea</taxon>
        <taxon>Methanobacteriati</taxon>
        <taxon>Methanobacteriota</taxon>
        <taxon>Stenosarchaea group</taxon>
        <taxon>Halobacteria</taxon>
        <taxon>Halobacteriales</taxon>
        <taxon>Haloferacaceae</taxon>
        <taxon>Halorubrum</taxon>
    </lineage>
</organism>
<gene>
    <name evidence="2" type="ORF">J2751_002388</name>
</gene>
<feature type="transmembrane region" description="Helical" evidence="1">
    <location>
        <begin position="266"/>
        <end position="286"/>
    </location>
</feature>
<feature type="transmembrane region" description="Helical" evidence="1">
    <location>
        <begin position="125"/>
        <end position="145"/>
    </location>
</feature>
<evidence type="ECO:0008006" key="4">
    <source>
        <dbReference type="Google" id="ProtNLM"/>
    </source>
</evidence>
<keyword evidence="1" id="KW-0812">Transmembrane</keyword>
<dbReference type="OrthoDB" id="206228at2157"/>
<comment type="caution">
    <text evidence="2">The sequence shown here is derived from an EMBL/GenBank/DDBJ whole genome shotgun (WGS) entry which is preliminary data.</text>
</comment>
<dbReference type="EMBL" id="JAGGKQ010000020">
    <property type="protein sequence ID" value="MBP1923346.1"/>
    <property type="molecule type" value="Genomic_DNA"/>
</dbReference>
<proteinExistence type="predicted"/>
<feature type="transmembrane region" description="Helical" evidence="1">
    <location>
        <begin position="65"/>
        <end position="83"/>
    </location>
</feature>